<keyword evidence="2" id="KW-0413">Isomerase</keyword>
<accession>F9Y8M6</accession>
<gene>
    <name evidence="2" type="ordered locus">KVU_1356</name>
</gene>
<proteinExistence type="predicted"/>
<dbReference type="RefSeq" id="WP_013384665.1">
    <property type="nucleotide sequence ID" value="NC_017384.1"/>
</dbReference>
<dbReference type="PATRIC" id="fig|759362.5.peg.1401"/>
<evidence type="ECO:0000259" key="1">
    <source>
        <dbReference type="Pfam" id="PF01261"/>
    </source>
</evidence>
<protein>
    <submittedName>
        <fullName evidence="2">Xylose isomerase domain protein TIM barrel</fullName>
    </submittedName>
</protein>
<reference evidence="2 3" key="1">
    <citation type="journal article" date="2011" name="J. Bacteriol.">
        <title>Complete genome sequence of the industrial strain Ketogulonicigenium vulgare WSH-001.</title>
        <authorList>
            <person name="Liu L."/>
            <person name="Li Y."/>
            <person name="Zhang J."/>
            <person name="Zhou Z."/>
            <person name="Liu J."/>
            <person name="Li X."/>
            <person name="Zhou J."/>
            <person name="Du G."/>
            <person name="Wang L."/>
            <person name="Chen J."/>
        </authorList>
    </citation>
    <scope>NUCLEOTIDE SEQUENCE [LARGE SCALE GENOMIC DNA]</scope>
    <source>
        <strain evidence="2 3">WSH-001</strain>
    </source>
</reference>
<dbReference type="InterPro" id="IPR050312">
    <property type="entry name" value="IolE/XylAMocC-like"/>
</dbReference>
<dbReference type="GO" id="GO:0016853">
    <property type="term" value="F:isomerase activity"/>
    <property type="evidence" value="ECO:0007669"/>
    <property type="project" value="UniProtKB-KW"/>
</dbReference>
<dbReference type="AlphaFoldDB" id="F9Y8M6"/>
<feature type="domain" description="Xylose isomerase-like TIM barrel" evidence="1">
    <location>
        <begin position="23"/>
        <end position="264"/>
    </location>
</feature>
<keyword evidence="3" id="KW-1185">Reference proteome</keyword>
<evidence type="ECO:0000313" key="3">
    <source>
        <dbReference type="Proteomes" id="UP000000692"/>
    </source>
</evidence>
<dbReference type="Pfam" id="PF01261">
    <property type="entry name" value="AP_endonuc_2"/>
    <property type="match status" value="1"/>
</dbReference>
<name>F9Y8M6_KETVW</name>
<sequence length="270" mass="29941">MILSSVTDEVLPDRSHGAFPRIFETAAAQGVTNFEIRMVEAKRFPIVESEAWERLKHYGKEYGITYSSVSPGLFKTTLNSDLMLAHAGYLASASMDVAERIDINTLVTFGVLRDPSDDASSFDRVVALLRNTAELAAARGFTVQLENLPGTWADTADNCLALLQAVDHPAFGYIWDVGNLYEAEPVHFRAGYDKLKPYIRNVHLKDGSFVHGKMEWQHFGTGATDIKGQIEVLKADGYTGTLTVEPKCEPQMDEDFPTSMRYLRGLLGLT</sequence>
<organism evidence="2 3">
    <name type="scientific">Ketogulonicigenium vulgare (strain WSH-001)</name>
    <dbReference type="NCBI Taxonomy" id="759362"/>
    <lineage>
        <taxon>Bacteria</taxon>
        <taxon>Pseudomonadati</taxon>
        <taxon>Pseudomonadota</taxon>
        <taxon>Alphaproteobacteria</taxon>
        <taxon>Rhodobacterales</taxon>
        <taxon>Roseobacteraceae</taxon>
        <taxon>Ketogulonicigenium</taxon>
    </lineage>
</organism>
<dbReference type="EMBL" id="CP002018">
    <property type="protein sequence ID" value="AEM41195.1"/>
    <property type="molecule type" value="Genomic_DNA"/>
</dbReference>
<dbReference type="KEGG" id="kvl:KVU_1356"/>
<dbReference type="Gene3D" id="3.20.20.150">
    <property type="entry name" value="Divalent-metal-dependent TIM barrel enzymes"/>
    <property type="match status" value="1"/>
</dbReference>
<dbReference type="Proteomes" id="UP000000692">
    <property type="component" value="Chromosome"/>
</dbReference>
<dbReference type="PANTHER" id="PTHR12110">
    <property type="entry name" value="HYDROXYPYRUVATE ISOMERASE"/>
    <property type="match status" value="1"/>
</dbReference>
<evidence type="ECO:0000313" key="2">
    <source>
        <dbReference type="EMBL" id="AEM41195.1"/>
    </source>
</evidence>
<dbReference type="InterPro" id="IPR013022">
    <property type="entry name" value="Xyl_isomerase-like_TIM-brl"/>
</dbReference>
<dbReference type="PANTHER" id="PTHR12110:SF53">
    <property type="entry name" value="BLR5974 PROTEIN"/>
    <property type="match status" value="1"/>
</dbReference>
<dbReference type="HOGENOM" id="CLU_050006_2_1_5"/>
<dbReference type="SUPFAM" id="SSF51658">
    <property type="entry name" value="Xylose isomerase-like"/>
    <property type="match status" value="1"/>
</dbReference>
<dbReference type="InterPro" id="IPR036237">
    <property type="entry name" value="Xyl_isomerase-like_sf"/>
</dbReference>
<dbReference type="OrthoDB" id="9779184at2"/>
<dbReference type="eggNOG" id="COG1082">
    <property type="taxonomic scope" value="Bacteria"/>
</dbReference>